<dbReference type="Proteomes" id="UP000694620">
    <property type="component" value="Chromosome 6"/>
</dbReference>
<keyword evidence="9" id="KW-1185">Reference proteome</keyword>
<evidence type="ECO:0000256" key="1">
    <source>
        <dbReference type="ARBA" id="ARBA00022679"/>
    </source>
</evidence>
<dbReference type="InterPro" id="IPR036371">
    <property type="entry name" value="TPK_B1-bd_sf"/>
</dbReference>
<evidence type="ECO:0000256" key="3">
    <source>
        <dbReference type="ARBA" id="ARBA00022777"/>
    </source>
</evidence>
<keyword evidence="5" id="KW-0732">Signal</keyword>
<evidence type="ECO:0000259" key="7">
    <source>
        <dbReference type="Pfam" id="PF04265"/>
    </source>
</evidence>
<dbReference type="Ensembl" id="ENSECRT00000003032.1">
    <property type="protein sequence ID" value="ENSECRP00000002983.1"/>
    <property type="gene ID" value="ENSECRG00000002042.1"/>
</dbReference>
<dbReference type="PANTHER" id="PTHR13622">
    <property type="entry name" value="THIAMIN PYROPHOSPHOKINASE"/>
    <property type="match status" value="1"/>
</dbReference>
<dbReference type="Pfam" id="PF04263">
    <property type="entry name" value="TPK_catalytic"/>
    <property type="match status" value="1"/>
</dbReference>
<dbReference type="Gene3D" id="3.40.50.10240">
    <property type="entry name" value="Thiamin pyrophosphokinase, catalytic domain"/>
    <property type="match status" value="1"/>
</dbReference>
<keyword evidence="1" id="KW-0808">Transferase</keyword>
<dbReference type="GO" id="GO:0004788">
    <property type="term" value="F:thiamine diphosphokinase activity"/>
    <property type="evidence" value="ECO:0007669"/>
    <property type="project" value="InterPro"/>
</dbReference>
<feature type="chain" id="PRO_5034464831" evidence="5">
    <location>
        <begin position="29"/>
        <end position="191"/>
    </location>
</feature>
<feature type="domain" description="Thiamin pyrophosphokinase thiamin-binding" evidence="7">
    <location>
        <begin position="151"/>
        <end position="187"/>
    </location>
</feature>
<sequence length="191" mass="21303">MIVVSVCITHLASLCLFILAVLKAVVDGGANHLYDLTDGNQENFLPDFISGDFDSIKPEIKEYYKNKKCQIIKTEDQDLTDFTKSITILLQKIKQENIKVDTIVTLGGLGERFDQIMATVETLHHASSMTELPVVVIDGFSLVYLLKPWKNHKLNVNTGLEGDWCGLIPVGAPCVTTTTGLKWNIGKRKYF</sequence>
<dbReference type="Pfam" id="PF04265">
    <property type="entry name" value="TPK_B1_binding"/>
    <property type="match status" value="1"/>
</dbReference>
<reference evidence="8" key="1">
    <citation type="submission" date="2021-06" db="EMBL/GenBank/DDBJ databases">
        <authorList>
            <consortium name="Wellcome Sanger Institute Data Sharing"/>
        </authorList>
    </citation>
    <scope>NUCLEOTIDE SEQUENCE [LARGE SCALE GENOMIC DNA]</scope>
</reference>
<reference evidence="8" key="3">
    <citation type="submission" date="2025-09" db="UniProtKB">
        <authorList>
            <consortium name="Ensembl"/>
        </authorList>
    </citation>
    <scope>IDENTIFICATION</scope>
</reference>
<dbReference type="AlphaFoldDB" id="A0A8C4RJJ4"/>
<dbReference type="GO" id="GO:0016301">
    <property type="term" value="F:kinase activity"/>
    <property type="evidence" value="ECO:0007669"/>
    <property type="project" value="UniProtKB-KW"/>
</dbReference>
<evidence type="ECO:0000256" key="4">
    <source>
        <dbReference type="ARBA" id="ARBA00022840"/>
    </source>
</evidence>
<feature type="signal peptide" evidence="5">
    <location>
        <begin position="1"/>
        <end position="28"/>
    </location>
</feature>
<keyword evidence="3" id="KW-0418">Kinase</keyword>
<dbReference type="PANTHER" id="PTHR13622:SF8">
    <property type="entry name" value="THIAMIN PYROPHOSPHOKINASE 1"/>
    <property type="match status" value="1"/>
</dbReference>
<dbReference type="GO" id="GO:0030975">
    <property type="term" value="F:thiamine binding"/>
    <property type="evidence" value="ECO:0007669"/>
    <property type="project" value="InterPro"/>
</dbReference>
<dbReference type="SUPFAM" id="SSF63999">
    <property type="entry name" value="Thiamin pyrophosphokinase, catalytic domain"/>
    <property type="match status" value="1"/>
</dbReference>
<feature type="domain" description="Thiamin pyrophosphokinase catalytic" evidence="6">
    <location>
        <begin position="22"/>
        <end position="133"/>
    </location>
</feature>
<dbReference type="InterPro" id="IPR006282">
    <property type="entry name" value="Thi_PPkinase"/>
</dbReference>
<dbReference type="FunFam" id="3.40.50.10240:FF:000004">
    <property type="entry name" value="Thiamin pyrophosphokinase 1"/>
    <property type="match status" value="1"/>
</dbReference>
<dbReference type="InterPro" id="IPR007373">
    <property type="entry name" value="Thiamin_PyroPKinase_B1-bd"/>
</dbReference>
<evidence type="ECO:0000313" key="8">
    <source>
        <dbReference type="Ensembl" id="ENSECRP00000002983.1"/>
    </source>
</evidence>
<dbReference type="GO" id="GO:0006772">
    <property type="term" value="P:thiamine metabolic process"/>
    <property type="evidence" value="ECO:0007669"/>
    <property type="project" value="InterPro"/>
</dbReference>
<accession>A0A8C4RJJ4</accession>
<dbReference type="InterPro" id="IPR007371">
    <property type="entry name" value="TPK_catalytic"/>
</dbReference>
<dbReference type="CDD" id="cd07995">
    <property type="entry name" value="TPK"/>
    <property type="match status" value="1"/>
</dbReference>
<dbReference type="SUPFAM" id="SSF63862">
    <property type="entry name" value="Thiamin pyrophosphokinase, substrate-binding domain"/>
    <property type="match status" value="1"/>
</dbReference>
<dbReference type="NCBIfam" id="TIGR01378">
    <property type="entry name" value="thi_PPkinase"/>
    <property type="match status" value="1"/>
</dbReference>
<name>A0A8C4RJJ4_ERPCA</name>
<protein>
    <submittedName>
        <fullName evidence="8">Thiamin pyrophosphokinase 1</fullName>
    </submittedName>
</protein>
<organism evidence="8 9">
    <name type="scientific">Erpetoichthys calabaricus</name>
    <name type="common">Rope fish</name>
    <name type="synonym">Calamoichthys calabaricus</name>
    <dbReference type="NCBI Taxonomy" id="27687"/>
    <lineage>
        <taxon>Eukaryota</taxon>
        <taxon>Metazoa</taxon>
        <taxon>Chordata</taxon>
        <taxon>Craniata</taxon>
        <taxon>Vertebrata</taxon>
        <taxon>Euteleostomi</taxon>
        <taxon>Actinopterygii</taxon>
        <taxon>Polypteriformes</taxon>
        <taxon>Polypteridae</taxon>
        <taxon>Erpetoichthys</taxon>
    </lineage>
</organism>
<keyword evidence="4" id="KW-0067">ATP-binding</keyword>
<evidence type="ECO:0000256" key="5">
    <source>
        <dbReference type="SAM" id="SignalP"/>
    </source>
</evidence>
<reference evidence="8" key="2">
    <citation type="submission" date="2025-08" db="UniProtKB">
        <authorList>
            <consortium name="Ensembl"/>
        </authorList>
    </citation>
    <scope>IDENTIFICATION</scope>
</reference>
<keyword evidence="2" id="KW-0547">Nucleotide-binding</keyword>
<dbReference type="GO" id="GO:0009229">
    <property type="term" value="P:thiamine diphosphate biosynthetic process"/>
    <property type="evidence" value="ECO:0007669"/>
    <property type="project" value="InterPro"/>
</dbReference>
<evidence type="ECO:0000313" key="9">
    <source>
        <dbReference type="Proteomes" id="UP000694620"/>
    </source>
</evidence>
<dbReference type="GeneTree" id="ENSGT00390000016016"/>
<evidence type="ECO:0000259" key="6">
    <source>
        <dbReference type="Pfam" id="PF04263"/>
    </source>
</evidence>
<evidence type="ECO:0000256" key="2">
    <source>
        <dbReference type="ARBA" id="ARBA00022741"/>
    </source>
</evidence>
<dbReference type="InterPro" id="IPR036759">
    <property type="entry name" value="TPK_catalytic_sf"/>
</dbReference>
<dbReference type="GO" id="GO:0005524">
    <property type="term" value="F:ATP binding"/>
    <property type="evidence" value="ECO:0007669"/>
    <property type="project" value="UniProtKB-KW"/>
</dbReference>
<proteinExistence type="predicted"/>